<reference evidence="1 2" key="1">
    <citation type="journal article" date="2022" name="DNA Res.">
        <title>Chromosomal-level genome assembly of the orchid tree Bauhinia variegata (Leguminosae; Cercidoideae) supports the allotetraploid origin hypothesis of Bauhinia.</title>
        <authorList>
            <person name="Zhong Y."/>
            <person name="Chen Y."/>
            <person name="Zheng D."/>
            <person name="Pang J."/>
            <person name="Liu Y."/>
            <person name="Luo S."/>
            <person name="Meng S."/>
            <person name="Qian L."/>
            <person name="Wei D."/>
            <person name="Dai S."/>
            <person name="Zhou R."/>
        </authorList>
    </citation>
    <scope>NUCLEOTIDE SEQUENCE [LARGE SCALE GENOMIC DNA]</scope>
    <source>
        <strain evidence="1">BV-YZ2020</strain>
    </source>
</reference>
<sequence length="1722" mass="192535">MEAGEIVKEEQQKQIPWIPTTPLKPIRSRPVPICGSEERNQLNQTDFLEASSCCNSSHDCHASRVSACSESAPGAEINSRLHDWEAPAAAGTNIDDKNSGTYPQLRHNPMSRWANTGCTELLALANAASAHFTATHPDNVGVKSLTSESLLNRGPVANLSSVFTHHDLSQQTDTETIHVNPQQPQRTASVGFCSKTISQLAPPTPDKAIRAECRELAGRQLNMEERAEREMNNAPATKLDNKGTSQNQDISDSVSEISFAAVSMPLKENHNPQRGESEVTELNKTPQQKPRRKKHRPKVISEGKPRRTKRPVTPKPAQSEKNTGKRKYVRRKGLNDTSVTPPSEMIGQSIESTKLESNKKSCRRALNFEIGEQPIDENSACNENGATMRLGNGVSLPEDLQSPGESTPKNYSLGASHATNSGKRKSKRKSQVMLSPNESSSNIAGTLTTGLQKDCSKRKHSTTIEHTDTSSTNLIGARYNGLQAYQEVCVQFPNIQKKRNGRGQTSKISTLTALEERTRDGRDRTYASSSSSWTIGSEYYAAQVPVTFEATVHRETQSFQDFLSLIQNSTRPAKRQSKVPAQANHSTKQLGNDDKQTIENVEKSTCNDALGVETMEPLMKKKQTKKKSTLVNSEYSSNKATQLYQNPVLVNSLNANGKKSRKNMQTMEALGEQFRHLDINKEGSDFVCEEQNALVLYNTQIQEHDALVHAGGTIIPFNSSFDSIRKRPRPKVDLDDETNRVWELLLANINNDGIDGKDKDTAKWWEEERSVFRGRADSFVARMRLVQGDRRFSAWKGSVVDSVVGVFLTQNVSDHLSSSAFISLAAKFPLKPPSNCKRHSEEGTSLVVKEPEMLTVEPEENRQWDGKILNRSIYDDNSMTIDIIERSEEKAINSNSTGTITEEGQEKSDYEEPGKESNDVVSSQSSVISSQMSGDFTIEQNPEKLWSCTDSNSEVEELSSTAKYNLFDNSTSFSKLLQLQMANSTMLHEVTSQRIGSSDNLKRAYVQSTGMKHDNQTENLEKSDLIQDSVASMSPSSECTLKVTNNSGVLEVHCFDHFKTEASSSGLSNNKDEHNMNKPSSHIIESRNQVTTAHSQSTIYPLHLKEQNNDMQQSLLNSSGQTQDLMQKATESDSRNHNPAVRNGTKEMSATTIKSKGRRLGKQKKENFNWDSLRIEAEAGAEKKERTVNNMDSLDWDAVRCADVNEIAEAIKERGMNNMLADRIKNFLNRLVEDHGSIDLEWLRDVQPDQAKEFLLSIRGLGLKSVECVRLLTLHHLAFPVDTNVGRIAVRLGWVPLQPLPESLQLHLLELYPVLESIQKYLWPRLCKLDQNTLYELHYQMITFGKVFCTKSKPNCNACPMRGECRHFASAFASARLALPGPEQRSIVSMAGDSAIDQNPSIVTSLLPLPLPEYAKQPEEIQQTEVCGQLDAKSGINICQPIIEEPATPEPECTQISEKDIEDSFCEDRCEIPTIKLNFEEFTLNLQNFMQHNMEIQEGEMSKALVALDPEAASIPMPKLKNVSRLRTEHCIYELPDDHALLEGWDKREPDDPCSYLLAIWTPGETANSIQPPESKCSSQEYGKLCNDKECFSCNSVREANMQIVRGTILIPCRTAMRGRFPLNGTYFQVNEVFADHDSSLNPINVPRGLIWTLRRRTVYFGTSIPTIFKGLSTQEIQHCFWRGHVCVRGFDRKTRAPRPLMARLHFPASKLAKNKEKTDSN</sequence>
<name>A0ACB9PND8_BAUVA</name>
<dbReference type="EMBL" id="CM039429">
    <property type="protein sequence ID" value="KAI4349021.1"/>
    <property type="molecule type" value="Genomic_DNA"/>
</dbReference>
<comment type="caution">
    <text evidence="1">The sequence shown here is derived from an EMBL/GenBank/DDBJ whole genome shotgun (WGS) entry which is preliminary data.</text>
</comment>
<protein>
    <submittedName>
        <fullName evidence="1">Uncharacterized protein</fullName>
    </submittedName>
</protein>
<proteinExistence type="predicted"/>
<organism evidence="1 2">
    <name type="scientific">Bauhinia variegata</name>
    <name type="common">Purple orchid tree</name>
    <name type="synonym">Phanera variegata</name>
    <dbReference type="NCBI Taxonomy" id="167791"/>
    <lineage>
        <taxon>Eukaryota</taxon>
        <taxon>Viridiplantae</taxon>
        <taxon>Streptophyta</taxon>
        <taxon>Embryophyta</taxon>
        <taxon>Tracheophyta</taxon>
        <taxon>Spermatophyta</taxon>
        <taxon>Magnoliopsida</taxon>
        <taxon>eudicotyledons</taxon>
        <taxon>Gunneridae</taxon>
        <taxon>Pentapetalae</taxon>
        <taxon>rosids</taxon>
        <taxon>fabids</taxon>
        <taxon>Fabales</taxon>
        <taxon>Fabaceae</taxon>
        <taxon>Cercidoideae</taxon>
        <taxon>Cercideae</taxon>
        <taxon>Bauhiniinae</taxon>
        <taxon>Bauhinia</taxon>
    </lineage>
</organism>
<evidence type="ECO:0000313" key="2">
    <source>
        <dbReference type="Proteomes" id="UP000828941"/>
    </source>
</evidence>
<accession>A0ACB9PND8</accession>
<keyword evidence="2" id="KW-1185">Reference proteome</keyword>
<dbReference type="Proteomes" id="UP000828941">
    <property type="component" value="Chromosome 4"/>
</dbReference>
<evidence type="ECO:0000313" key="1">
    <source>
        <dbReference type="EMBL" id="KAI4349021.1"/>
    </source>
</evidence>
<gene>
    <name evidence="1" type="ORF">L6164_009676</name>
</gene>